<comment type="caution">
    <text evidence="2">The sequence shown here is derived from an EMBL/GenBank/DDBJ whole genome shotgun (WGS) entry which is preliminary data.</text>
</comment>
<evidence type="ECO:0000313" key="3">
    <source>
        <dbReference type="Proteomes" id="UP001595896"/>
    </source>
</evidence>
<gene>
    <name evidence="2" type="ORF">ACFO4L_01460</name>
</gene>
<protein>
    <submittedName>
        <fullName evidence="2">Uncharacterized protein</fullName>
    </submittedName>
</protein>
<dbReference type="Proteomes" id="UP001595896">
    <property type="component" value="Unassembled WGS sequence"/>
</dbReference>
<dbReference type="EMBL" id="JBHSGK010000003">
    <property type="protein sequence ID" value="MFC4735239.1"/>
    <property type="molecule type" value="Genomic_DNA"/>
</dbReference>
<reference evidence="3" key="1">
    <citation type="journal article" date="2019" name="Int. J. Syst. Evol. Microbiol.">
        <title>The Global Catalogue of Microorganisms (GCM) 10K type strain sequencing project: providing services to taxonomists for standard genome sequencing and annotation.</title>
        <authorList>
            <consortium name="The Broad Institute Genomics Platform"/>
            <consortium name="The Broad Institute Genome Sequencing Center for Infectious Disease"/>
            <person name="Wu L."/>
            <person name="Ma J."/>
        </authorList>
    </citation>
    <scope>NUCLEOTIDE SEQUENCE [LARGE SCALE GENOMIC DNA]</scope>
    <source>
        <strain evidence="3">JCM 12165</strain>
    </source>
</reference>
<keyword evidence="3" id="KW-1185">Reference proteome</keyword>
<feature type="transmembrane region" description="Helical" evidence="1">
    <location>
        <begin position="41"/>
        <end position="68"/>
    </location>
</feature>
<evidence type="ECO:0000313" key="2">
    <source>
        <dbReference type="EMBL" id="MFC4735239.1"/>
    </source>
</evidence>
<accession>A0ABV9NUM1</accession>
<keyword evidence="1" id="KW-1133">Transmembrane helix</keyword>
<keyword evidence="1" id="KW-0812">Transmembrane</keyword>
<organism evidence="2 3">
    <name type="scientific">Bacillus daqingensis</name>
    <dbReference type="NCBI Taxonomy" id="872396"/>
    <lineage>
        <taxon>Bacteria</taxon>
        <taxon>Bacillati</taxon>
        <taxon>Bacillota</taxon>
        <taxon>Bacilli</taxon>
        <taxon>Bacillales</taxon>
        <taxon>Bacillaceae</taxon>
        <taxon>Bacillus</taxon>
    </lineage>
</organism>
<sequence>MLALGAFFIVAMIMAAAANLAATRVVKKRGIDEDGIAGKLTLYFLLGLPLVWMEYFPLPIGMLIFFIINPQQNASLKRSFALSGMVLSLISGIFGFIF</sequence>
<name>A0ABV9NUM1_9BACI</name>
<keyword evidence="1" id="KW-0472">Membrane</keyword>
<evidence type="ECO:0000256" key="1">
    <source>
        <dbReference type="SAM" id="Phobius"/>
    </source>
</evidence>
<feature type="transmembrane region" description="Helical" evidence="1">
    <location>
        <begin position="80"/>
        <end position="97"/>
    </location>
</feature>
<proteinExistence type="predicted"/>
<dbReference type="RefSeq" id="WP_377907863.1">
    <property type="nucleotide sequence ID" value="NZ_JBHSGK010000003.1"/>
</dbReference>